<feature type="transmembrane region" description="Helical" evidence="1">
    <location>
        <begin position="96"/>
        <end position="115"/>
    </location>
</feature>
<evidence type="ECO:0000256" key="1">
    <source>
        <dbReference type="SAM" id="Phobius"/>
    </source>
</evidence>
<feature type="transmembrane region" description="Helical" evidence="1">
    <location>
        <begin position="296"/>
        <end position="315"/>
    </location>
</feature>
<evidence type="ECO:0000313" key="2">
    <source>
        <dbReference type="EMBL" id="MBB6561805.1"/>
    </source>
</evidence>
<keyword evidence="1" id="KW-0812">Transmembrane</keyword>
<feature type="transmembrane region" description="Helical" evidence="1">
    <location>
        <begin position="266"/>
        <end position="284"/>
    </location>
</feature>
<organism evidence="2 3">
    <name type="scientific">Acidovorax soli</name>
    <dbReference type="NCBI Taxonomy" id="592050"/>
    <lineage>
        <taxon>Bacteria</taxon>
        <taxon>Pseudomonadati</taxon>
        <taxon>Pseudomonadota</taxon>
        <taxon>Betaproteobacteria</taxon>
        <taxon>Burkholderiales</taxon>
        <taxon>Comamonadaceae</taxon>
        <taxon>Acidovorax</taxon>
    </lineage>
</organism>
<dbReference type="EMBL" id="JACHLK010000009">
    <property type="protein sequence ID" value="MBB6561805.1"/>
    <property type="molecule type" value="Genomic_DNA"/>
</dbReference>
<comment type="caution">
    <text evidence="2">The sequence shown here is derived from an EMBL/GenBank/DDBJ whole genome shotgun (WGS) entry which is preliminary data.</text>
</comment>
<accession>A0A7X0PH15</accession>
<evidence type="ECO:0000313" key="3">
    <source>
        <dbReference type="Proteomes" id="UP000575083"/>
    </source>
</evidence>
<reference evidence="2 3" key="1">
    <citation type="submission" date="2020-08" db="EMBL/GenBank/DDBJ databases">
        <title>Functional genomics of gut bacteria from endangered species of beetles.</title>
        <authorList>
            <person name="Carlos-Shanley C."/>
        </authorList>
    </citation>
    <scope>NUCLEOTIDE SEQUENCE [LARGE SCALE GENOMIC DNA]</scope>
    <source>
        <strain evidence="2 3">S00198</strain>
    </source>
</reference>
<keyword evidence="3" id="KW-1185">Reference proteome</keyword>
<dbReference type="Proteomes" id="UP000575083">
    <property type="component" value="Unassembled WGS sequence"/>
</dbReference>
<feature type="transmembrane region" description="Helical" evidence="1">
    <location>
        <begin position="47"/>
        <end position="70"/>
    </location>
</feature>
<sequence length="447" mass="48339">MTAPQAARPGERGAPALGAGAPLVFHARDYHTGTAAQRAQRRRLGRVVGIVLVMVLAVSLVMAVATLVGATAQPFPWQMLASRSAAAWQRADPLRLVFHALQLLLLLALVLGLALHRRRARLVLDNQSLRYTSGLPVVWRWLDWQLDLGALRSGAVSWQLAGAPVPANPLATLRITWKGGARLGLSPARWYLPGEPETDDDVRPHSMAGLVLWNSAKNLPVVQRMFEALPLVRALRERGVPVPAPDGARSRAGVDRDLMAYPRMKAVVIGFFVGLGAAAALFHAMRHQHYFMAPPVGVWGAVGACTALLVLAWLWPEAKLAHGSASPTASERAGFRTTQLLVAALAAVPAGLCAPSVPLAWAWVTEAPRTVAFAVAPSVQSLPRVVLRAPQGGDVPPLEPRQAIDYWLSLRTGATVELPVRRGLAGLWWQFDSSVLEERLEVFYGRR</sequence>
<keyword evidence="1" id="KW-1133">Transmembrane helix</keyword>
<name>A0A7X0PH15_9BURK</name>
<proteinExistence type="predicted"/>
<dbReference type="RefSeq" id="WP_184861179.1">
    <property type="nucleotide sequence ID" value="NZ_JACHLK010000009.1"/>
</dbReference>
<keyword evidence="1" id="KW-0472">Membrane</keyword>
<feature type="transmembrane region" description="Helical" evidence="1">
    <location>
        <begin position="340"/>
        <end position="364"/>
    </location>
</feature>
<dbReference type="AlphaFoldDB" id="A0A7X0PH15"/>
<gene>
    <name evidence="2" type="ORF">HNP48_004499</name>
</gene>
<protein>
    <submittedName>
        <fullName evidence="2">Uncharacterized protein</fullName>
    </submittedName>
</protein>